<organism evidence="1 2">
    <name type="scientific">Fodinisporobacter ferrooxydans</name>
    <dbReference type="NCBI Taxonomy" id="2901836"/>
    <lineage>
        <taxon>Bacteria</taxon>
        <taxon>Bacillati</taxon>
        <taxon>Bacillota</taxon>
        <taxon>Bacilli</taxon>
        <taxon>Bacillales</taxon>
        <taxon>Alicyclobacillaceae</taxon>
        <taxon>Fodinisporobacter</taxon>
    </lineage>
</organism>
<keyword evidence="2" id="KW-1185">Reference proteome</keyword>
<reference evidence="1" key="1">
    <citation type="submission" date="2021-12" db="EMBL/GenBank/DDBJ databases">
        <title>Alicyclobacillaceae gen. nov., sp. nov., isolated from chalcocite enrichment system.</title>
        <authorList>
            <person name="Jiang Z."/>
        </authorList>
    </citation>
    <scope>NUCLEOTIDE SEQUENCE</scope>
    <source>
        <strain evidence="1">MYW30-H2</strain>
    </source>
</reference>
<dbReference type="RefSeq" id="WP_347436715.1">
    <property type="nucleotide sequence ID" value="NZ_CP089291.1"/>
</dbReference>
<sequence length="120" mass="13848">MLIKKANCFGFSRILGDITCQMQFEHGENTSLKTYPDFLKTRGKDVKGVFTLSKKNEAHEYTIKGISISCPICKHDKFWEGKAQLNTAAATFFDFDWLNKQVLTLSCDQCSHILWFDQER</sequence>
<evidence type="ECO:0008006" key="3">
    <source>
        <dbReference type="Google" id="ProtNLM"/>
    </source>
</evidence>
<accession>A0ABY4CKQ8</accession>
<dbReference type="Proteomes" id="UP000830167">
    <property type="component" value="Chromosome"/>
</dbReference>
<evidence type="ECO:0000313" key="2">
    <source>
        <dbReference type="Proteomes" id="UP000830167"/>
    </source>
</evidence>
<proteinExistence type="predicted"/>
<name>A0ABY4CKQ8_9BACL</name>
<evidence type="ECO:0000313" key="1">
    <source>
        <dbReference type="EMBL" id="UOF90022.1"/>
    </source>
</evidence>
<protein>
    <recommendedName>
        <fullName evidence="3">DNA-binding protein</fullName>
    </recommendedName>
</protein>
<gene>
    <name evidence="1" type="ORF">LSG31_19480</name>
</gene>
<dbReference type="EMBL" id="CP089291">
    <property type="protein sequence ID" value="UOF90022.1"/>
    <property type="molecule type" value="Genomic_DNA"/>
</dbReference>